<dbReference type="Proteomes" id="UP001165460">
    <property type="component" value="Unassembled WGS sequence"/>
</dbReference>
<dbReference type="CDD" id="cd04606">
    <property type="entry name" value="CBS_pair_Mg_transporter"/>
    <property type="match status" value="1"/>
</dbReference>
<keyword evidence="9" id="KW-1003">Cell membrane</keyword>
<dbReference type="PROSITE" id="PS51371">
    <property type="entry name" value="CBS"/>
    <property type="match status" value="1"/>
</dbReference>
<dbReference type="SUPFAM" id="SSF158791">
    <property type="entry name" value="MgtE N-terminal domain-like"/>
    <property type="match status" value="1"/>
</dbReference>
<dbReference type="InterPro" id="IPR006667">
    <property type="entry name" value="SLC41_membr_dom"/>
</dbReference>
<dbReference type="SMART" id="SM00116">
    <property type="entry name" value="CBS"/>
    <property type="match status" value="1"/>
</dbReference>
<evidence type="ECO:0000259" key="10">
    <source>
        <dbReference type="PROSITE" id="PS51371"/>
    </source>
</evidence>
<dbReference type="InterPro" id="IPR006669">
    <property type="entry name" value="MgtE_transporter"/>
</dbReference>
<dbReference type="Gene3D" id="3.10.580.10">
    <property type="entry name" value="CBS-domain"/>
    <property type="match status" value="1"/>
</dbReference>
<proteinExistence type="inferred from homology"/>
<evidence type="ECO:0000256" key="6">
    <source>
        <dbReference type="ARBA" id="ARBA00022989"/>
    </source>
</evidence>
<sequence>MHQELEWKDLAKRLDALLADKNKINLEEELKDVLEGQATANIALAMEELSPEHSCQVIEALDVSTATEVLAKLEPERTNKILELHPERLPDLIKSLPPREAAAIITDIPSQLRKAQQKIVDVEAVEDAQNRLCYPRGSVGRLMTTQFVRLEKGTSIAKAINIIKSTDPAIDIPDDVYVVEELQDSARYHLLGVISIREILMSNPHSIIDDVMATDVISVAAVVDETDAAAILSKYKFMSLPVTDQDGYLVGVVPADDLMPIIVNRLRQLYTQAVGTDAENMEKLSPLQAAKIRVPWLLGTMLIELIAGMIISHFDSVLQKIILLTSFMPVISAISGNVGLQAAAITVRALDMKSTKKNIWISLKKEGLTTLLMAVACGLVLGTIGAIWAKHIPFGIVIGIALTCSMLTAGLMGTVIPSVSKKLGFDPATTAGPFETAFQDIIGFGVFLGLATFLQHWII</sequence>
<comment type="subcellular location">
    <subcellularLocation>
        <location evidence="9">Cell membrane</location>
        <topology evidence="9">Multi-pass membrane protein</topology>
    </subcellularLocation>
    <subcellularLocation>
        <location evidence="1">Membrane</location>
        <topology evidence="1">Multi-pass membrane protein</topology>
    </subcellularLocation>
</comment>
<dbReference type="Pfam" id="PF00571">
    <property type="entry name" value="CBS"/>
    <property type="match status" value="2"/>
</dbReference>
<evidence type="ECO:0000256" key="1">
    <source>
        <dbReference type="ARBA" id="ARBA00004141"/>
    </source>
</evidence>
<comment type="subunit">
    <text evidence="9">Homodimer.</text>
</comment>
<keyword evidence="6 9" id="KW-1133">Transmembrane helix</keyword>
<reference evidence="11" key="1">
    <citation type="submission" date="2022-03" db="EMBL/GenBank/DDBJ databases">
        <authorList>
            <person name="Woo C.Y."/>
        </authorList>
    </citation>
    <scope>NUCLEOTIDE SEQUENCE</scope>
    <source>
        <strain evidence="11">CYS-01</strain>
    </source>
</reference>
<dbReference type="InterPro" id="IPR046342">
    <property type="entry name" value="CBS_dom_sf"/>
</dbReference>
<evidence type="ECO:0000256" key="2">
    <source>
        <dbReference type="ARBA" id="ARBA00009749"/>
    </source>
</evidence>
<comment type="function">
    <text evidence="9">Acts as a magnesium transporter.</text>
</comment>
<gene>
    <name evidence="11" type="primary">mgtE</name>
    <name evidence="11" type="ORF">MMF97_06615</name>
</gene>
<evidence type="ECO:0000256" key="4">
    <source>
        <dbReference type="ARBA" id="ARBA00022692"/>
    </source>
</evidence>
<accession>A0ABS9ZVP8</accession>
<feature type="transmembrane region" description="Helical" evidence="9">
    <location>
        <begin position="326"/>
        <end position="347"/>
    </location>
</feature>
<feature type="transmembrane region" description="Helical" evidence="9">
    <location>
        <begin position="437"/>
        <end position="458"/>
    </location>
</feature>
<organism evidence="11 12">
    <name type="scientific">Pedobacter montanisoli</name>
    <dbReference type="NCBI Taxonomy" id="2923277"/>
    <lineage>
        <taxon>Bacteria</taxon>
        <taxon>Pseudomonadati</taxon>
        <taxon>Bacteroidota</taxon>
        <taxon>Sphingobacteriia</taxon>
        <taxon>Sphingobacteriales</taxon>
        <taxon>Sphingobacteriaceae</taxon>
        <taxon>Pedobacter</taxon>
    </lineage>
</organism>
<keyword evidence="3 9" id="KW-0813">Transport</keyword>
<name>A0ABS9ZVP8_9SPHI</name>
<dbReference type="SMART" id="SM00924">
    <property type="entry name" value="MgtE_N"/>
    <property type="match status" value="1"/>
</dbReference>
<evidence type="ECO:0000256" key="8">
    <source>
        <dbReference type="PROSITE-ProRule" id="PRU00703"/>
    </source>
</evidence>
<dbReference type="PANTHER" id="PTHR43773">
    <property type="entry name" value="MAGNESIUM TRANSPORTER MGTE"/>
    <property type="match status" value="1"/>
</dbReference>
<evidence type="ECO:0000313" key="12">
    <source>
        <dbReference type="Proteomes" id="UP001165460"/>
    </source>
</evidence>
<evidence type="ECO:0000256" key="3">
    <source>
        <dbReference type="ARBA" id="ARBA00022448"/>
    </source>
</evidence>
<dbReference type="Pfam" id="PF01769">
    <property type="entry name" value="MgtE"/>
    <property type="match status" value="1"/>
</dbReference>
<dbReference type="Gene3D" id="1.25.60.10">
    <property type="entry name" value="MgtE N-terminal domain-like"/>
    <property type="match status" value="1"/>
</dbReference>
<feature type="transmembrane region" description="Helical" evidence="9">
    <location>
        <begin position="294"/>
        <end position="314"/>
    </location>
</feature>
<dbReference type="EMBL" id="JALGBH010000001">
    <property type="protein sequence ID" value="MCJ0742375.1"/>
    <property type="molecule type" value="Genomic_DNA"/>
</dbReference>
<keyword evidence="8" id="KW-0129">CBS domain</keyword>
<evidence type="ECO:0000256" key="7">
    <source>
        <dbReference type="ARBA" id="ARBA00023136"/>
    </source>
</evidence>
<dbReference type="Pfam" id="PF03448">
    <property type="entry name" value="MgtE_N"/>
    <property type="match status" value="1"/>
</dbReference>
<evidence type="ECO:0000256" key="5">
    <source>
        <dbReference type="ARBA" id="ARBA00022842"/>
    </source>
</evidence>
<keyword evidence="7 9" id="KW-0472">Membrane</keyword>
<dbReference type="PANTHER" id="PTHR43773:SF1">
    <property type="entry name" value="MAGNESIUM TRANSPORTER MGTE"/>
    <property type="match status" value="1"/>
</dbReference>
<comment type="caution">
    <text evidence="11">The sequence shown here is derived from an EMBL/GenBank/DDBJ whole genome shotgun (WGS) entry which is preliminary data.</text>
</comment>
<feature type="transmembrane region" description="Helical" evidence="9">
    <location>
        <begin position="368"/>
        <end position="388"/>
    </location>
</feature>
<comment type="similarity">
    <text evidence="2 9">Belongs to the SLC41A transporter family.</text>
</comment>
<evidence type="ECO:0000313" key="11">
    <source>
        <dbReference type="EMBL" id="MCJ0742375.1"/>
    </source>
</evidence>
<keyword evidence="9" id="KW-0479">Metal-binding</keyword>
<dbReference type="Gene3D" id="1.10.357.20">
    <property type="entry name" value="SLC41 divalent cation transporters, integral membrane domain"/>
    <property type="match status" value="1"/>
</dbReference>
<dbReference type="InterPro" id="IPR038076">
    <property type="entry name" value="MgtE_N_sf"/>
</dbReference>
<evidence type="ECO:0000256" key="9">
    <source>
        <dbReference type="RuleBase" id="RU362011"/>
    </source>
</evidence>
<feature type="transmembrane region" description="Helical" evidence="9">
    <location>
        <begin position="394"/>
        <end position="416"/>
    </location>
</feature>
<keyword evidence="4 9" id="KW-0812">Transmembrane</keyword>
<dbReference type="InterPro" id="IPR000644">
    <property type="entry name" value="CBS_dom"/>
</dbReference>
<keyword evidence="12" id="KW-1185">Reference proteome</keyword>
<dbReference type="RefSeq" id="WP_243360769.1">
    <property type="nucleotide sequence ID" value="NZ_JALGBH010000001.1"/>
</dbReference>
<feature type="domain" description="CBS" evidence="10">
    <location>
        <begin position="212"/>
        <end position="269"/>
    </location>
</feature>
<dbReference type="SUPFAM" id="SSF161093">
    <property type="entry name" value="MgtE membrane domain-like"/>
    <property type="match status" value="1"/>
</dbReference>
<dbReference type="InterPro" id="IPR006668">
    <property type="entry name" value="Mg_transptr_MgtE_intracell_dom"/>
</dbReference>
<keyword evidence="5 9" id="KW-0460">Magnesium</keyword>
<protein>
    <recommendedName>
        <fullName evidence="9">Magnesium transporter MgtE</fullName>
    </recommendedName>
</protein>
<dbReference type="InterPro" id="IPR036739">
    <property type="entry name" value="SLC41_membr_dom_sf"/>
</dbReference>
<dbReference type="SUPFAM" id="SSF54631">
    <property type="entry name" value="CBS-domain pair"/>
    <property type="match status" value="1"/>
</dbReference>
<dbReference type="NCBIfam" id="TIGR00400">
    <property type="entry name" value="mgtE"/>
    <property type="match status" value="1"/>
</dbReference>